<evidence type="ECO:0000313" key="2">
    <source>
        <dbReference type="Proteomes" id="UP000595349"/>
    </source>
</evidence>
<dbReference type="Proteomes" id="UP000595349">
    <property type="component" value="Chromosome"/>
</dbReference>
<keyword evidence="2" id="KW-1185">Reference proteome</keyword>
<gene>
    <name evidence="1" type="ORF">HUG20_06220</name>
</gene>
<dbReference type="EMBL" id="CP054706">
    <property type="protein sequence ID" value="QQK79507.1"/>
    <property type="molecule type" value="Genomic_DNA"/>
</dbReference>
<dbReference type="KEGG" id="scib:HUG20_06220"/>
<dbReference type="RefSeq" id="WP_200089223.1">
    <property type="nucleotide sequence ID" value="NZ_CP054706.1"/>
</dbReference>
<name>A0A7T6Z9V2_9BACI</name>
<dbReference type="AlphaFoldDB" id="A0A7T6Z9V2"/>
<organism evidence="1 2">
    <name type="scientific">Salicibibacter cibi</name>
    <dbReference type="NCBI Taxonomy" id="2743001"/>
    <lineage>
        <taxon>Bacteria</taxon>
        <taxon>Bacillati</taxon>
        <taxon>Bacillota</taxon>
        <taxon>Bacilli</taxon>
        <taxon>Bacillales</taxon>
        <taxon>Bacillaceae</taxon>
        <taxon>Salicibibacter</taxon>
    </lineage>
</organism>
<sequence length="97" mass="11325">MKKAVVLNRHYMEDVFEQEGMPEFGLKYAEKANEELSGLDLQKGEVVNVIGLEVTSSSYDLRIHCKLQVVEDEKYDVLWESGDFMPIHFLYVMKTYE</sequence>
<protein>
    <submittedName>
        <fullName evidence="1">Uncharacterized protein</fullName>
    </submittedName>
</protein>
<evidence type="ECO:0000313" key="1">
    <source>
        <dbReference type="EMBL" id="QQK79507.1"/>
    </source>
</evidence>
<proteinExistence type="predicted"/>
<reference evidence="1 2" key="1">
    <citation type="submission" date="2020-06" db="EMBL/GenBank/DDBJ databases">
        <title>Genomic analysis of Salicibibacter sp. NKC21-4.</title>
        <authorList>
            <person name="Oh Y.J."/>
        </authorList>
    </citation>
    <scope>NUCLEOTIDE SEQUENCE [LARGE SCALE GENOMIC DNA]</scope>
    <source>
        <strain evidence="1 2">NKC21-4</strain>
    </source>
</reference>
<accession>A0A7T6Z9V2</accession>